<sequence length="181" mass="20877">MIQDLDFKTEFVQLSEAIKARNAAGSSTTKLAEHLFNSSEILSSPYLKNWGGGGCYYHCEIVYENKDSLQTKNSSTDSVLKKESIRKIVVDFTFSSFMWNNSIFFAVLYCELDKKFKKMILQERVRLCHALNKNILPRAHFLNNDIIYAETFEDFDVSQVVNILKELHKFIAEKACKILVL</sequence>
<dbReference type="EMBL" id="JAAGRQ010000010">
    <property type="protein sequence ID" value="NDY55847.1"/>
    <property type="molecule type" value="Genomic_DNA"/>
</dbReference>
<keyword evidence="2" id="KW-1185">Reference proteome</keyword>
<dbReference type="Proteomes" id="UP000469724">
    <property type="component" value="Unassembled WGS sequence"/>
</dbReference>
<protein>
    <submittedName>
        <fullName evidence="1">Uncharacterized protein</fullName>
    </submittedName>
</protein>
<organism evidence="1 2">
    <name type="scientific">Desulfolutivibrio sulfodismutans</name>
    <dbReference type="NCBI Taxonomy" id="63561"/>
    <lineage>
        <taxon>Bacteria</taxon>
        <taxon>Pseudomonadati</taxon>
        <taxon>Thermodesulfobacteriota</taxon>
        <taxon>Desulfovibrionia</taxon>
        <taxon>Desulfovibrionales</taxon>
        <taxon>Desulfovibrionaceae</taxon>
        <taxon>Desulfolutivibrio</taxon>
    </lineage>
</organism>
<evidence type="ECO:0000313" key="1">
    <source>
        <dbReference type="EMBL" id="NDY55847.1"/>
    </source>
</evidence>
<evidence type="ECO:0000313" key="2">
    <source>
        <dbReference type="Proteomes" id="UP000469724"/>
    </source>
</evidence>
<accession>A0A7K3NIC6</accession>
<gene>
    <name evidence="1" type="ORF">G3N56_03710</name>
</gene>
<dbReference type="RefSeq" id="WP_163300902.1">
    <property type="nucleotide sequence ID" value="NZ_JAAGRQ010000010.1"/>
</dbReference>
<reference evidence="1 2" key="1">
    <citation type="submission" date="2020-02" db="EMBL/GenBank/DDBJ databases">
        <title>Comparative genomics of sulfur disproportionating microorganisms.</title>
        <authorList>
            <person name="Ward L.M."/>
            <person name="Bertran E."/>
            <person name="Johnston D.T."/>
        </authorList>
    </citation>
    <scope>NUCLEOTIDE SEQUENCE [LARGE SCALE GENOMIC DNA]</scope>
    <source>
        <strain evidence="1 2">DSM 3696</strain>
    </source>
</reference>
<proteinExistence type="predicted"/>
<dbReference type="AlphaFoldDB" id="A0A7K3NIC6"/>
<comment type="caution">
    <text evidence="1">The sequence shown here is derived from an EMBL/GenBank/DDBJ whole genome shotgun (WGS) entry which is preliminary data.</text>
</comment>
<name>A0A7K3NIC6_9BACT</name>